<feature type="compositionally biased region" description="Basic and acidic residues" evidence="1">
    <location>
        <begin position="815"/>
        <end position="830"/>
    </location>
</feature>
<sequence length="862" mass="92556">MTTNLFGGIFNEITTDIKKAVDASRNILQVPVFSGLNIQKWFKSSSVLQNPFAKFAFKYVQGRVPFDQFERDFMPKVPNIFPSSNSVGLNDAVSIFENLFDKLTDEEEEEYQNIRYQVHYVLLELQRLVDESQIVFILDDYSEFDTVLIRDFYANWLLRTEDFDASLRDQIIDLVSLINSTIQALVLIKLSIDRRNADAIAGEVFALQEVVIQFEQLLNNYADELESLVERLSSLITYDPTLRVKRSRSHQISNLINNPLFKFVRSDFLKARTTSISPLATSFADKGNNQMDQVNAAQASVGQNAKLATGDVGGGDKIQQEQQTETLPANGCVGPLGADDWTKLRAWLFHRESSNNYGAVNQYGYCGGYQLGGGALIDLGYAKPGTKTSSLAVASNWTGKDGMDSRETFLSSGSKQDEIVLSYARLNYKRLLRAGTVTSEDTKETVAGYLAVSHLLGSGGARDYKNGKNGADANGTQASSYYAGGSGSLGGGSTPPSNNGNFTVDDVNKALSSKNAAESNTLSDEAQVSVPSSGGAPVYGYNRVRQFESGHFEEFDNTPGNERIQVRHKTGTGFEYQADGTAVFFAKGDNYQAVAGNNYIIVEGICNIYVKGNAGIVAEGDVNINASNDINMLAGGDFNVRVGGKYSLQVDGSSNENIKGDSARLVGGFSRESTDGDLQVEAASVSTIAKEGNFNMLSFGDMNLLTTANYNVTASGDTSSVAKGKSITVSYGDQSLVASGKMTINGSDLVAHGTSSAKYSSAGQTTVAGGGTIKLSHPVEKAIYSDTAGLAVPGTPSPVTPSGSASDGGGGQVKTDNEKRPEKKKTEKILEQYTAQKFDQTMAYSGGGNGPDPSKVDPLSIA</sequence>
<reference evidence="2" key="1">
    <citation type="submission" date="2020-01" db="EMBL/GenBank/DDBJ databases">
        <title>Patterns of diversity and host range of bacteriophage communities associated with bean-nodulatin bacteria.</title>
        <authorList>
            <person name="Vann Cauwenberghe J."/>
            <person name="Santamaria R.I."/>
            <person name="Bustos P."/>
            <person name="Juarez S."/>
            <person name="Gonzalez V."/>
        </authorList>
    </citation>
    <scope>NUCLEOTIDE SEQUENCE</scope>
</reference>
<keyword evidence="3" id="KW-1185">Reference proteome</keyword>
<evidence type="ECO:0000313" key="3">
    <source>
        <dbReference type="Proteomes" id="UP000605518"/>
    </source>
</evidence>
<dbReference type="Proteomes" id="UP000605518">
    <property type="component" value="Segment"/>
</dbReference>
<feature type="region of interest" description="Disordered" evidence="1">
    <location>
        <begin position="790"/>
        <end position="862"/>
    </location>
</feature>
<feature type="compositionally biased region" description="Polar residues" evidence="1">
    <location>
        <begin position="833"/>
        <end position="843"/>
    </location>
</feature>
<feature type="region of interest" description="Disordered" evidence="1">
    <location>
        <begin position="486"/>
        <end position="505"/>
    </location>
</feature>
<name>A0A7S5UUD3_9CAUD</name>
<evidence type="ECO:0000313" key="2">
    <source>
        <dbReference type="EMBL" id="QIG68003.1"/>
    </source>
</evidence>
<evidence type="ECO:0000256" key="1">
    <source>
        <dbReference type="SAM" id="MobiDB-lite"/>
    </source>
</evidence>
<dbReference type="SUPFAM" id="SSF69349">
    <property type="entry name" value="Phage fibre proteins"/>
    <property type="match status" value="1"/>
</dbReference>
<organism evidence="2 3">
    <name type="scientific">Rhizobium phage RHph_Y68</name>
    <dbReference type="NCBI Taxonomy" id="2509787"/>
    <lineage>
        <taxon>Viruses</taxon>
        <taxon>Duplodnaviria</taxon>
        <taxon>Heunggongvirae</taxon>
        <taxon>Uroviricota</taxon>
        <taxon>Caudoviricetes</taxon>
        <taxon>Pootjesviridae</taxon>
        <taxon>Staniewskivirinae</taxon>
        <taxon>Trinifflemingvirus</taxon>
        <taxon>Trinifflemingvirus Y68</taxon>
    </lineage>
</organism>
<dbReference type="EMBL" id="MN988486">
    <property type="protein sequence ID" value="QIG68003.1"/>
    <property type="molecule type" value="Genomic_DNA"/>
</dbReference>
<proteinExistence type="predicted"/>
<protein>
    <submittedName>
        <fullName evidence="2">Baseplate hub subunit and tail lysozyme protein</fullName>
    </submittedName>
</protein>
<dbReference type="Gene3D" id="3.10.450.190">
    <property type="match status" value="1"/>
</dbReference>
<gene>
    <name evidence="2" type="ORF">EVB55_068</name>
</gene>
<accession>A0A7S5UUD3</accession>